<dbReference type="SUPFAM" id="SSF47113">
    <property type="entry name" value="Histone-fold"/>
    <property type="match status" value="3"/>
</dbReference>
<dbReference type="InterPro" id="IPR006549">
    <property type="entry name" value="HAD-SF_hydro_IIIA"/>
</dbReference>
<dbReference type="Gene3D" id="3.40.50.1000">
    <property type="entry name" value="HAD superfamily/HAD-like"/>
    <property type="match status" value="1"/>
</dbReference>
<dbReference type="GO" id="GO:0003690">
    <property type="term" value="F:double-stranded DNA binding"/>
    <property type="evidence" value="ECO:0007669"/>
    <property type="project" value="TreeGrafter"/>
</dbReference>
<accession>F4PKR4</accession>
<dbReference type="GO" id="GO:0006281">
    <property type="term" value="P:DNA repair"/>
    <property type="evidence" value="ECO:0007669"/>
    <property type="project" value="TreeGrafter"/>
</dbReference>
<dbReference type="InterPro" id="IPR023214">
    <property type="entry name" value="HAD_sf"/>
</dbReference>
<dbReference type="Gene3D" id="3.40.50.300">
    <property type="entry name" value="P-loop containing nucleotide triphosphate hydrolases"/>
    <property type="match status" value="1"/>
</dbReference>
<name>F4PKR4_CACFS</name>
<protein>
    <submittedName>
        <fullName evidence="2">SAP DNA-binding domain-containing protein</fullName>
    </submittedName>
</protein>
<keyword evidence="2" id="KW-0238">DNA-binding</keyword>
<dbReference type="InterPro" id="IPR009072">
    <property type="entry name" value="Histone-fold"/>
</dbReference>
<dbReference type="RefSeq" id="XP_004362039.1">
    <property type="nucleotide sequence ID" value="XM_004361982.1"/>
</dbReference>
<dbReference type="NCBIfam" id="TIGR01664">
    <property type="entry name" value="DNA-3'-Pase"/>
    <property type="match status" value="1"/>
</dbReference>
<evidence type="ECO:0000256" key="1">
    <source>
        <dbReference type="SAM" id="MobiDB-lite"/>
    </source>
</evidence>
<feature type="region of interest" description="Disordered" evidence="1">
    <location>
        <begin position="292"/>
        <end position="350"/>
    </location>
</feature>
<dbReference type="NCBIfam" id="TIGR01662">
    <property type="entry name" value="HAD-SF-IIIA"/>
    <property type="match status" value="1"/>
</dbReference>
<dbReference type="STRING" id="1054147.F4PKR4"/>
<keyword evidence="3" id="KW-1185">Reference proteome</keyword>
<dbReference type="Proteomes" id="UP000007797">
    <property type="component" value="Unassembled WGS sequence"/>
</dbReference>
<dbReference type="AlphaFoldDB" id="F4PKR4"/>
<dbReference type="InterPro" id="IPR006551">
    <property type="entry name" value="Polynucleotide_phosphatase"/>
</dbReference>
<feature type="compositionally biased region" description="Acidic residues" evidence="1">
    <location>
        <begin position="310"/>
        <end position="350"/>
    </location>
</feature>
<dbReference type="Pfam" id="PF13671">
    <property type="entry name" value="AAA_33"/>
    <property type="match status" value="1"/>
</dbReference>
<dbReference type="GO" id="GO:0046403">
    <property type="term" value="F:polynucleotide 3'-phosphatase activity"/>
    <property type="evidence" value="ECO:0007669"/>
    <property type="project" value="TreeGrafter"/>
</dbReference>
<dbReference type="FunFam" id="3.40.50.300:FF:000737">
    <property type="entry name" value="Bifunctional polynucleotide phosphatase/kinase"/>
    <property type="match status" value="1"/>
</dbReference>
<dbReference type="GO" id="GO:0046404">
    <property type="term" value="F:ATP-dependent polydeoxyribonucleotide 5'-hydroxyl-kinase activity"/>
    <property type="evidence" value="ECO:0007669"/>
    <property type="project" value="TreeGrafter"/>
</dbReference>
<dbReference type="InterPro" id="IPR013954">
    <property type="entry name" value="PNK3P"/>
</dbReference>
<dbReference type="InterPro" id="IPR036412">
    <property type="entry name" value="HAD-like_sf"/>
</dbReference>
<organism evidence="2 3">
    <name type="scientific">Cavenderia fasciculata</name>
    <name type="common">Slime mold</name>
    <name type="synonym">Dictyostelium fasciculatum</name>
    <dbReference type="NCBI Taxonomy" id="261658"/>
    <lineage>
        <taxon>Eukaryota</taxon>
        <taxon>Amoebozoa</taxon>
        <taxon>Evosea</taxon>
        <taxon>Eumycetozoa</taxon>
        <taxon>Dictyostelia</taxon>
        <taxon>Acytosteliales</taxon>
        <taxon>Cavenderiaceae</taxon>
        <taxon>Cavenderia</taxon>
    </lineage>
</organism>
<dbReference type="EMBL" id="GL883007">
    <property type="protein sequence ID" value="EGG24188.1"/>
    <property type="molecule type" value="Genomic_DNA"/>
</dbReference>
<dbReference type="SUPFAM" id="SSF52540">
    <property type="entry name" value="P-loop containing nucleoside triphosphate hydrolases"/>
    <property type="match status" value="1"/>
</dbReference>
<dbReference type="SUPFAM" id="SSF56784">
    <property type="entry name" value="HAD-like"/>
    <property type="match status" value="1"/>
</dbReference>
<dbReference type="PANTHER" id="PTHR12083">
    <property type="entry name" value="BIFUNCTIONAL POLYNUCLEOTIDE PHOSPHATASE/KINASE"/>
    <property type="match status" value="1"/>
</dbReference>
<dbReference type="KEGG" id="dfa:DFA_06335"/>
<dbReference type="PANTHER" id="PTHR12083:SF9">
    <property type="entry name" value="BIFUNCTIONAL POLYNUCLEOTIDE PHOSPHATASE_KINASE"/>
    <property type="match status" value="1"/>
</dbReference>
<sequence length="783" mass="88914">MNKAKCSIISLALNAIVSMIRDIAKRLLDECHNLMVIAKRKTVGPKEVTVATKVTIHEIGCQRVSKLALFFITGVIDCLAQKVINASIDQSVLDKKNRLNSNHIRLALGCKKETTSSSLNLLKFHTIHLLYLLKYERDIAERIIEEAQCMVAKESKKTITVREIQFATRIILDGAVAMHAIVQGMFAVESGGEKKERLTLKVSWYQQLFEEMGYRTQKLAPLYLTAVIEYVLIEILELSYMHAMEEKETEITPGHIRHIISRDWELFKVFPRSSVIAGAGLLRYIDPKTEVITKSNDSDDQEDNNSSHNDDDDDNQDDDDDEDDDDDDEDDEEDDDEQEQEVEQEDEEVENLEHLFSELDPNLEGTQEQLNNNNNNNNNVIFKCNGPTEHPLKVWCQQEFDECYFYLEEPISRSKIAAFDMDDTLIRTKSGAKFAQSQSDWLFWDDKVPSKIAEYYRLGYQIVIVTNQGGIGIHGRHDHTKFSQVSGKIQDLFRFWNMPCIAIMACDVDGLWRKPSKLMWNFLVEECTDGSVSINSKDCIYVGDAAGRPDNWKSGKKKDFASSDLGFALSSGIAFKTPEEFFLDEPPFVFDQTVGANGIISSDKIPKVATTGDIIQGGANIIPPFQRQELVIMVGLPASGKSTFTETHFVPAGYSRVNRDTLKTKEACYKACQFALDQGKSVVIDNTNPSKEDRKVFIDMAKKLGLPIRCFRMNTPLDLAQHLNYFRERKQGVKHVPNIGYNMFNKCLQEPQLNEGIDEINHVNFILNINPNDVSNWNIPKPK</sequence>
<dbReference type="OrthoDB" id="19045at2759"/>
<dbReference type="GO" id="GO:0046982">
    <property type="term" value="F:protein heterodimerization activity"/>
    <property type="evidence" value="ECO:0007669"/>
    <property type="project" value="InterPro"/>
</dbReference>
<dbReference type="InterPro" id="IPR027417">
    <property type="entry name" value="P-loop_NTPase"/>
</dbReference>
<evidence type="ECO:0000313" key="2">
    <source>
        <dbReference type="EMBL" id="EGG24188.1"/>
    </source>
</evidence>
<gene>
    <name evidence="2" type="ORF">DFA_06335</name>
</gene>
<dbReference type="Gene3D" id="1.10.20.10">
    <property type="entry name" value="Histone, subunit A"/>
    <property type="match status" value="1"/>
</dbReference>
<evidence type="ECO:0000313" key="3">
    <source>
        <dbReference type="Proteomes" id="UP000007797"/>
    </source>
</evidence>
<proteinExistence type="predicted"/>
<dbReference type="Pfam" id="PF08645">
    <property type="entry name" value="PNK3P"/>
    <property type="match status" value="1"/>
</dbReference>
<reference evidence="3" key="1">
    <citation type="journal article" date="2011" name="Genome Res.">
        <title>Phylogeny-wide analysis of social amoeba genomes highlights ancient origins for complex intercellular communication.</title>
        <authorList>
            <person name="Heidel A.J."/>
            <person name="Lawal H.M."/>
            <person name="Felder M."/>
            <person name="Schilde C."/>
            <person name="Helps N.R."/>
            <person name="Tunggal B."/>
            <person name="Rivero F."/>
            <person name="John U."/>
            <person name="Schleicher M."/>
            <person name="Eichinger L."/>
            <person name="Platzer M."/>
            <person name="Noegel A.A."/>
            <person name="Schaap P."/>
            <person name="Gloeckner G."/>
        </authorList>
    </citation>
    <scope>NUCLEOTIDE SEQUENCE [LARGE SCALE GENOMIC DNA]</scope>
    <source>
        <strain evidence="3">SH3</strain>
    </source>
</reference>
<dbReference type="GeneID" id="14876118"/>